<keyword evidence="2" id="KW-0812">Transmembrane</keyword>
<accession>A0A8K0RZK7</accession>
<feature type="region of interest" description="Disordered" evidence="1">
    <location>
        <begin position="280"/>
        <end position="307"/>
    </location>
</feature>
<keyword evidence="2" id="KW-0472">Membrane</keyword>
<proteinExistence type="predicted"/>
<reference evidence="3" key="1">
    <citation type="journal article" date="2021" name="Nat. Commun.">
        <title>Genetic determinants of endophytism in the Arabidopsis root mycobiome.</title>
        <authorList>
            <person name="Mesny F."/>
            <person name="Miyauchi S."/>
            <person name="Thiergart T."/>
            <person name="Pickel B."/>
            <person name="Atanasova L."/>
            <person name="Karlsson M."/>
            <person name="Huettel B."/>
            <person name="Barry K.W."/>
            <person name="Haridas S."/>
            <person name="Chen C."/>
            <person name="Bauer D."/>
            <person name="Andreopoulos W."/>
            <person name="Pangilinan J."/>
            <person name="LaButti K."/>
            <person name="Riley R."/>
            <person name="Lipzen A."/>
            <person name="Clum A."/>
            <person name="Drula E."/>
            <person name="Henrissat B."/>
            <person name="Kohler A."/>
            <person name="Grigoriev I.V."/>
            <person name="Martin F.M."/>
            <person name="Hacquard S."/>
        </authorList>
    </citation>
    <scope>NUCLEOTIDE SEQUENCE</scope>
    <source>
        <strain evidence="3">MPI-SDFR-AT-0068</strain>
    </source>
</reference>
<sequence>MSWLNRHPSLRKEDWNLLDFESCPTEALVVSIRNGHCQSGDNSESEADRDYAPQTNRTTIAGDSHLAQWLAQASDQDIPADHTDDNSSTINLILASQMSSLDELPFTQKAYSDIMCQMRMHGSIVRAINRNTRFYNCRTAASWEGDMALSVTFFPETLTTNAVWYGCDMKEHRAYGHNLTNADIITSRLTNFDGGIFHPLILPTIFAEFERERHVSLIRRYLTQLVQRINDLAYPNSSGGRESQAESLQLSDKRASADRDSCKKLKTLLTQLHLVSRPDDCAPITTPIPNTPTDSDTGHERPPVNTREDTEPAIVLWQNTSFLSNGLQNWKAQLRKMQQEVQVLNETNFKIGNIKHNPQVEIKLSRLRDVGTRIKVRIQDLIDEYDENILQCNHITEGLKLATQLELNDIGHKDARTNQDIARVNLKVARLTRLDGSLMRSIATLGMIFLPATFVSTVFSMDFFQWVEEDGKRHELVSSHFWIYVVVAGGLTLLTMSIFYICVLRAPSVEVDEESEGS</sequence>
<evidence type="ECO:0000313" key="4">
    <source>
        <dbReference type="Proteomes" id="UP000813427"/>
    </source>
</evidence>
<evidence type="ECO:0000313" key="3">
    <source>
        <dbReference type="EMBL" id="KAH7256106.1"/>
    </source>
</evidence>
<dbReference type="Proteomes" id="UP000813427">
    <property type="component" value="Unassembled WGS sequence"/>
</dbReference>
<gene>
    <name evidence="3" type="ORF">BKA59DRAFT_521314</name>
</gene>
<comment type="caution">
    <text evidence="3">The sequence shown here is derived from an EMBL/GenBank/DDBJ whole genome shotgun (WGS) entry which is preliminary data.</text>
</comment>
<feature type="compositionally biased region" description="Basic and acidic residues" evidence="1">
    <location>
        <begin position="296"/>
        <end position="307"/>
    </location>
</feature>
<dbReference type="OrthoDB" id="3561681at2759"/>
<feature type="transmembrane region" description="Helical" evidence="2">
    <location>
        <begin position="481"/>
        <end position="503"/>
    </location>
</feature>
<evidence type="ECO:0000256" key="2">
    <source>
        <dbReference type="SAM" id="Phobius"/>
    </source>
</evidence>
<name>A0A8K0RZK7_9HYPO</name>
<organism evidence="3 4">
    <name type="scientific">Fusarium tricinctum</name>
    <dbReference type="NCBI Taxonomy" id="61284"/>
    <lineage>
        <taxon>Eukaryota</taxon>
        <taxon>Fungi</taxon>
        <taxon>Dikarya</taxon>
        <taxon>Ascomycota</taxon>
        <taxon>Pezizomycotina</taxon>
        <taxon>Sordariomycetes</taxon>
        <taxon>Hypocreomycetidae</taxon>
        <taxon>Hypocreales</taxon>
        <taxon>Nectriaceae</taxon>
        <taxon>Fusarium</taxon>
        <taxon>Fusarium tricinctum species complex</taxon>
    </lineage>
</organism>
<keyword evidence="4" id="KW-1185">Reference proteome</keyword>
<keyword evidence="2" id="KW-1133">Transmembrane helix</keyword>
<evidence type="ECO:0000256" key="1">
    <source>
        <dbReference type="SAM" id="MobiDB-lite"/>
    </source>
</evidence>
<feature type="compositionally biased region" description="Low complexity" evidence="1">
    <location>
        <begin position="283"/>
        <end position="293"/>
    </location>
</feature>
<feature type="region of interest" description="Disordered" evidence="1">
    <location>
        <begin position="233"/>
        <end position="253"/>
    </location>
</feature>
<protein>
    <submittedName>
        <fullName evidence="3">Uncharacterized protein</fullName>
    </submittedName>
</protein>
<feature type="compositionally biased region" description="Polar residues" evidence="1">
    <location>
        <begin position="235"/>
        <end position="250"/>
    </location>
</feature>
<dbReference type="AlphaFoldDB" id="A0A8K0RZK7"/>
<dbReference type="Gene3D" id="1.20.58.340">
    <property type="entry name" value="Magnesium transport protein CorA, transmembrane region"/>
    <property type="match status" value="1"/>
</dbReference>
<feature type="transmembrane region" description="Helical" evidence="2">
    <location>
        <begin position="442"/>
        <end position="461"/>
    </location>
</feature>
<dbReference type="EMBL" id="JAGPXF010000002">
    <property type="protein sequence ID" value="KAH7256106.1"/>
    <property type="molecule type" value="Genomic_DNA"/>
</dbReference>